<keyword evidence="1" id="KW-0732">Signal</keyword>
<accession>A0ABV9XGU6</accession>
<dbReference type="Proteomes" id="UP001595829">
    <property type="component" value="Unassembled WGS sequence"/>
</dbReference>
<dbReference type="InterPro" id="IPR011089">
    <property type="entry name" value="GmrSD_C"/>
</dbReference>
<proteinExistence type="predicted"/>
<keyword evidence="3" id="KW-0378">Hydrolase</keyword>
<evidence type="ECO:0000313" key="4">
    <source>
        <dbReference type="Proteomes" id="UP001595829"/>
    </source>
</evidence>
<gene>
    <name evidence="3" type="ORF">ACFPM3_20555</name>
</gene>
<feature type="domain" description="GmrSD restriction endonucleases C-terminal" evidence="2">
    <location>
        <begin position="89"/>
        <end position="202"/>
    </location>
</feature>
<comment type="caution">
    <text evidence="3">The sequence shown here is derived from an EMBL/GenBank/DDBJ whole genome shotgun (WGS) entry which is preliminary data.</text>
</comment>
<sequence length="223" mass="25143">MNSRIRALLTAAATAAVLGAVLPSSTVSAAGVPLQDAIAAMRVEAEVRDGYDRKREFGDWIDADRDGCNTRAEVLLEEAVDEPTRTGRCTLSGGRWYSYYDNKYVTLPDDIIDIDHMVPLAEAWDSGARNWDKAKRVAYANHLDDPVHLVAVTGRSNRQKADKDPFEWMPYEQARCRYITEWVHIKRAWDLSVDERERNVLVDYAAKCPNVPISTTTADRRTL</sequence>
<keyword evidence="3" id="KW-0255">Endonuclease</keyword>
<feature type="signal peptide" evidence="1">
    <location>
        <begin position="1"/>
        <end position="29"/>
    </location>
</feature>
<protein>
    <submittedName>
        <fullName evidence="3">HNH endonuclease family protein</fullName>
    </submittedName>
</protein>
<dbReference type="PANTHER" id="PTHR24094">
    <property type="entry name" value="SECRETED PROTEIN"/>
    <property type="match status" value="1"/>
</dbReference>
<keyword evidence="3" id="KW-0540">Nuclease</keyword>
<dbReference type="EMBL" id="JBHSJD010000015">
    <property type="protein sequence ID" value="MFC5024521.1"/>
    <property type="molecule type" value="Genomic_DNA"/>
</dbReference>
<evidence type="ECO:0000313" key="3">
    <source>
        <dbReference type="EMBL" id="MFC5024521.1"/>
    </source>
</evidence>
<dbReference type="RefSeq" id="WP_345685789.1">
    <property type="nucleotide sequence ID" value="NZ_BAABIT010000001.1"/>
</dbReference>
<reference evidence="4" key="1">
    <citation type="journal article" date="2019" name="Int. J. Syst. Evol. Microbiol.">
        <title>The Global Catalogue of Microorganisms (GCM) 10K type strain sequencing project: providing services to taxonomists for standard genome sequencing and annotation.</title>
        <authorList>
            <consortium name="The Broad Institute Genomics Platform"/>
            <consortium name="The Broad Institute Genome Sequencing Center for Infectious Disease"/>
            <person name="Wu L."/>
            <person name="Ma J."/>
        </authorList>
    </citation>
    <scope>NUCLEOTIDE SEQUENCE [LARGE SCALE GENOMIC DNA]</scope>
    <source>
        <strain evidence="4">CGMCC 4.1648</strain>
    </source>
</reference>
<organism evidence="3 4">
    <name type="scientific">Streptomyces coeruleoprunus</name>
    <dbReference type="NCBI Taxonomy" id="285563"/>
    <lineage>
        <taxon>Bacteria</taxon>
        <taxon>Bacillati</taxon>
        <taxon>Actinomycetota</taxon>
        <taxon>Actinomycetes</taxon>
        <taxon>Kitasatosporales</taxon>
        <taxon>Streptomycetaceae</taxon>
        <taxon>Streptomyces</taxon>
    </lineage>
</organism>
<dbReference type="PANTHER" id="PTHR24094:SF15">
    <property type="entry name" value="AMP-DEPENDENT SYNTHETASE_LIGASE DOMAIN-CONTAINING PROTEIN-RELATED"/>
    <property type="match status" value="1"/>
</dbReference>
<keyword evidence="4" id="KW-1185">Reference proteome</keyword>
<evidence type="ECO:0000259" key="2">
    <source>
        <dbReference type="Pfam" id="PF07510"/>
    </source>
</evidence>
<evidence type="ECO:0000256" key="1">
    <source>
        <dbReference type="SAM" id="SignalP"/>
    </source>
</evidence>
<dbReference type="GO" id="GO:0004519">
    <property type="term" value="F:endonuclease activity"/>
    <property type="evidence" value="ECO:0007669"/>
    <property type="project" value="UniProtKB-KW"/>
</dbReference>
<feature type="chain" id="PRO_5046202884" evidence="1">
    <location>
        <begin position="30"/>
        <end position="223"/>
    </location>
</feature>
<name>A0ABV9XGU6_9ACTN</name>
<dbReference type="Pfam" id="PF07510">
    <property type="entry name" value="GmrSD_C"/>
    <property type="match status" value="1"/>
</dbReference>